<evidence type="ECO:0000313" key="2">
    <source>
        <dbReference type="EMBL" id="KAH3665475.1"/>
    </source>
</evidence>
<reference evidence="2" key="2">
    <citation type="submission" date="2021-01" db="EMBL/GenBank/DDBJ databases">
        <authorList>
            <person name="Schikora-Tamarit M.A."/>
        </authorList>
    </citation>
    <scope>NUCLEOTIDE SEQUENCE</scope>
    <source>
        <strain evidence="2">CBS6075</strain>
    </source>
</reference>
<feature type="signal peptide" evidence="1">
    <location>
        <begin position="1"/>
        <end position="20"/>
    </location>
</feature>
<keyword evidence="1" id="KW-0732">Signal</keyword>
<evidence type="ECO:0000256" key="1">
    <source>
        <dbReference type="SAM" id="SignalP"/>
    </source>
</evidence>
<proteinExistence type="predicted"/>
<keyword evidence="3" id="KW-1185">Reference proteome</keyword>
<comment type="caution">
    <text evidence="2">The sequence shown here is derived from an EMBL/GenBank/DDBJ whole genome shotgun (WGS) entry which is preliminary data.</text>
</comment>
<organism evidence="2 3">
    <name type="scientific">Ogataea philodendri</name>
    <dbReference type="NCBI Taxonomy" id="1378263"/>
    <lineage>
        <taxon>Eukaryota</taxon>
        <taxon>Fungi</taxon>
        <taxon>Dikarya</taxon>
        <taxon>Ascomycota</taxon>
        <taxon>Saccharomycotina</taxon>
        <taxon>Pichiomycetes</taxon>
        <taxon>Pichiales</taxon>
        <taxon>Pichiaceae</taxon>
        <taxon>Ogataea</taxon>
    </lineage>
</organism>
<dbReference type="EMBL" id="JAEUBE010000295">
    <property type="protein sequence ID" value="KAH3665475.1"/>
    <property type="molecule type" value="Genomic_DNA"/>
</dbReference>
<evidence type="ECO:0000313" key="3">
    <source>
        <dbReference type="Proteomes" id="UP000769157"/>
    </source>
</evidence>
<protein>
    <submittedName>
        <fullName evidence="2">Uncharacterized protein</fullName>
    </submittedName>
</protein>
<reference evidence="2" key="1">
    <citation type="journal article" date="2021" name="Open Biol.">
        <title>Shared evolutionary footprints suggest mitochondrial oxidative damage underlies multiple complex I losses in fungi.</title>
        <authorList>
            <person name="Schikora-Tamarit M.A."/>
            <person name="Marcet-Houben M."/>
            <person name="Nosek J."/>
            <person name="Gabaldon T."/>
        </authorList>
    </citation>
    <scope>NUCLEOTIDE SEQUENCE</scope>
    <source>
        <strain evidence="2">CBS6075</strain>
    </source>
</reference>
<dbReference type="OrthoDB" id="10624390at2759"/>
<name>A0A9P8P595_9ASCO</name>
<dbReference type="Proteomes" id="UP000769157">
    <property type="component" value="Unassembled WGS sequence"/>
</dbReference>
<feature type="chain" id="PRO_5040411498" evidence="1">
    <location>
        <begin position="21"/>
        <end position="172"/>
    </location>
</feature>
<sequence length="172" mass="18136">MSFVIFLIWKTASLTSPVPASPLVLIMAAPSSILLRASPRSLAPHTNGTSKSFLATWYCLSATVRTSDSSIKSTPSASKSSASTVWPILTLAITGIDTASMMALIICGSDIRATPPSFLISEGTLSRAITETAPAFSAIRASSTLVTSIITPFLSIWAKPAFCWNVDLVIVQ</sequence>
<accession>A0A9P8P595</accession>
<gene>
    <name evidence="2" type="ORF">OGAPHI_003660</name>
</gene>
<dbReference type="AlphaFoldDB" id="A0A9P8P595"/>
<dbReference type="GeneID" id="70235625"/>
<dbReference type="RefSeq" id="XP_046060679.1">
    <property type="nucleotide sequence ID" value="XM_046204657.1"/>
</dbReference>